<gene>
    <name evidence="2" type="ORF">SVIM_LOCUS466287</name>
</gene>
<evidence type="ECO:0000313" key="2">
    <source>
        <dbReference type="EMBL" id="VFU61979.1"/>
    </source>
</evidence>
<dbReference type="EMBL" id="CAADRP010002151">
    <property type="protein sequence ID" value="VFU61979.1"/>
    <property type="molecule type" value="Genomic_DNA"/>
</dbReference>
<reference evidence="2" key="1">
    <citation type="submission" date="2019-03" db="EMBL/GenBank/DDBJ databases">
        <authorList>
            <person name="Mank J."/>
            <person name="Almeida P."/>
        </authorList>
    </citation>
    <scope>NUCLEOTIDE SEQUENCE</scope>
    <source>
        <strain evidence="2">78183</strain>
    </source>
</reference>
<proteinExistence type="predicted"/>
<name>A0A6N2N8G6_SALVM</name>
<dbReference type="InterPro" id="IPR006615">
    <property type="entry name" value="Pept_C19_DUSP"/>
</dbReference>
<accession>A0A6N2N8G6</accession>
<evidence type="ECO:0000259" key="1">
    <source>
        <dbReference type="PROSITE" id="PS51283"/>
    </source>
</evidence>
<dbReference type="InterPro" id="IPR035927">
    <property type="entry name" value="DUSP-like_sf"/>
</dbReference>
<feature type="domain" description="DUSP" evidence="1">
    <location>
        <begin position="17"/>
        <end position="144"/>
    </location>
</feature>
<dbReference type="GO" id="GO:0004843">
    <property type="term" value="F:cysteine-type deubiquitinase activity"/>
    <property type="evidence" value="ECO:0007669"/>
    <property type="project" value="InterPro"/>
</dbReference>
<protein>
    <recommendedName>
        <fullName evidence="1">DUSP domain-containing protein</fullName>
    </recommendedName>
</protein>
<dbReference type="SUPFAM" id="SSF143791">
    <property type="entry name" value="DUSP-like"/>
    <property type="match status" value="1"/>
</dbReference>
<dbReference type="AlphaFoldDB" id="A0A6N2N8G6"/>
<dbReference type="Pfam" id="PF06337">
    <property type="entry name" value="DUSP"/>
    <property type="match status" value="1"/>
</dbReference>
<dbReference type="PROSITE" id="PS51283">
    <property type="entry name" value="DUSP"/>
    <property type="match status" value="1"/>
</dbReference>
<dbReference type="SMART" id="SM00695">
    <property type="entry name" value="DUSP"/>
    <property type="match status" value="1"/>
</dbReference>
<organism evidence="2">
    <name type="scientific">Salix viminalis</name>
    <name type="common">Common osier</name>
    <name type="synonym">Basket willow</name>
    <dbReference type="NCBI Taxonomy" id="40686"/>
    <lineage>
        <taxon>Eukaryota</taxon>
        <taxon>Viridiplantae</taxon>
        <taxon>Streptophyta</taxon>
        <taxon>Embryophyta</taxon>
        <taxon>Tracheophyta</taxon>
        <taxon>Spermatophyta</taxon>
        <taxon>Magnoliopsida</taxon>
        <taxon>eudicotyledons</taxon>
        <taxon>Gunneridae</taxon>
        <taxon>Pentapetalae</taxon>
        <taxon>rosids</taxon>
        <taxon>fabids</taxon>
        <taxon>Malpighiales</taxon>
        <taxon>Salicaceae</taxon>
        <taxon>Saliceae</taxon>
        <taxon>Salix</taxon>
    </lineage>
</organism>
<sequence length="200" mass="22689">MTEVRVACNSSSGGAQLTPEEERVLIRDIAITSESKSKEGDSFYLITQRWWQHWIDYVNQDQTYVTNDGSFMLENCDTVSSSKRPASIDNSDLIYDVNLEESNAGIEIHDTLLEGRDYVLLPQEVWNQFYSWYGGGPALARKVISSGLSQTEFAVEVYPLHLQLLVMPKGDRCAMRISKKETIGELHKRACMHLGLLWPP</sequence>
<dbReference type="Gene3D" id="3.30.2230.10">
    <property type="entry name" value="DUSP-like"/>
    <property type="match status" value="1"/>
</dbReference>